<dbReference type="GO" id="GO:0005524">
    <property type="term" value="F:ATP binding"/>
    <property type="evidence" value="ECO:0007669"/>
    <property type="project" value="InterPro"/>
</dbReference>
<evidence type="ECO:0000256" key="5">
    <source>
        <dbReference type="ARBA" id="ARBA00022884"/>
    </source>
</evidence>
<sequence length="711" mass="79163">MFAIVTGVSEYHVAGLVGTGAGRVNCRHSENFNHSTGNQEATAPPEAMAQPYPPAQYPPPPQNGIPTEYATAHPHTTQDYTGQSTVPDHAMTIYTPTQTHSEQPGTNANTPSLTGTTTVPQFGKILDVEIIFNERGSKGFGFVTFETSVDADHAREKLNGTIVEGRKIEVNNATARVMTNKKVANPYTNGWKLNPVMGAVYGPEFYAVTGFPYPTTGAAVAYRGAHLRGRGRAVYNTFRAAPPPPPIPTYGAVVYQDGFYGAEIYGGYAAYRYAQPATAAAAAAYSDSYGRVYATADPYHHTIGPAAAYSVGTLREGEVKESEVHKREEADHLPFECADIAAGEEVAIKLECVKTKHPQLHIESKIYKMMQGGVGIPTIKWCGAEGDYNVMVMELLGPSLEDLFNFCSRKFSLKTVLLLADQMISRIEYIHSKNFIHRDVKPDNFLMGLGKKGNLVYIIDFGLAKKYRDARTHQHIPYRENKNLTGTARYASINTHLGIEQSRRDDLESLGYVLMYFNLGSLPWQGLKAATKRQKYERISEKKMSTPIEVLCKGYPSEFATYLNFCRSLRFDDKPDYSYLRQLFRNLFHRQGFSYDYVFDWNMLKFGANRAAEDAERERREREERMRHTRNPGTRVLPPTTAGRPRGTQDVAPPTPLTPTSHTANTSPRPVSGMERERKVSMRLHRGAPVNISSSDLTGRQDTSRMSTSQV</sequence>
<feature type="region of interest" description="Disordered" evidence="9">
    <location>
        <begin position="28"/>
        <end position="62"/>
    </location>
</feature>
<keyword evidence="7" id="KW-0539">Nucleus</keyword>
<dbReference type="GO" id="GO:0006397">
    <property type="term" value="P:mRNA processing"/>
    <property type="evidence" value="ECO:0007669"/>
    <property type="project" value="UniProtKB-KW"/>
</dbReference>
<evidence type="ECO:0000256" key="7">
    <source>
        <dbReference type="ARBA" id="ARBA00023242"/>
    </source>
</evidence>
<dbReference type="PROSITE" id="PS00108">
    <property type="entry name" value="PROTEIN_KINASE_ST"/>
    <property type="match status" value="1"/>
</dbReference>
<dbReference type="CDD" id="cd14125">
    <property type="entry name" value="STKc_CK1_delta_epsilon"/>
    <property type="match status" value="1"/>
</dbReference>
<dbReference type="Pfam" id="PF00076">
    <property type="entry name" value="RRM_1"/>
    <property type="match status" value="1"/>
</dbReference>
<dbReference type="GO" id="GO:0005737">
    <property type="term" value="C:cytoplasm"/>
    <property type="evidence" value="ECO:0007669"/>
    <property type="project" value="UniProtKB-SubCell"/>
</dbReference>
<keyword evidence="12" id="KW-0418">Kinase</keyword>
<feature type="domain" description="RRM" evidence="11">
    <location>
        <begin position="91"/>
        <end position="175"/>
    </location>
</feature>
<evidence type="ECO:0000256" key="6">
    <source>
        <dbReference type="ARBA" id="ARBA00023187"/>
    </source>
</evidence>
<dbReference type="SUPFAM" id="SSF56112">
    <property type="entry name" value="Protein kinase-like (PK-like)"/>
    <property type="match status" value="1"/>
</dbReference>
<dbReference type="SMART" id="SM00220">
    <property type="entry name" value="S_TKc"/>
    <property type="match status" value="1"/>
</dbReference>
<name>A0A444UF85_ACIRT</name>
<evidence type="ECO:0000256" key="8">
    <source>
        <dbReference type="PROSITE-ProRule" id="PRU00176"/>
    </source>
</evidence>
<keyword evidence="12" id="KW-0808">Transferase</keyword>
<keyword evidence="6" id="KW-0508">mRNA splicing</keyword>
<dbReference type="InterPro" id="IPR025670">
    <property type="entry name" value="Fox-1_C_dom"/>
</dbReference>
<dbReference type="InterPro" id="IPR008271">
    <property type="entry name" value="Ser/Thr_kinase_AS"/>
</dbReference>
<feature type="compositionally biased region" description="Basic and acidic residues" evidence="9">
    <location>
        <begin position="612"/>
        <end position="626"/>
    </location>
</feature>
<evidence type="ECO:0000256" key="2">
    <source>
        <dbReference type="ARBA" id="ARBA00004496"/>
    </source>
</evidence>
<feature type="compositionally biased region" description="Pro residues" evidence="9">
    <location>
        <begin position="51"/>
        <end position="62"/>
    </location>
</feature>
<comment type="subcellular location">
    <subcellularLocation>
        <location evidence="2">Cytoplasm</location>
    </subcellularLocation>
    <subcellularLocation>
        <location evidence="1">Nucleus</location>
    </subcellularLocation>
</comment>
<dbReference type="InterPro" id="IPR012677">
    <property type="entry name" value="Nucleotide-bd_a/b_plait_sf"/>
</dbReference>
<dbReference type="GO" id="GO:0003729">
    <property type="term" value="F:mRNA binding"/>
    <property type="evidence" value="ECO:0007669"/>
    <property type="project" value="TreeGrafter"/>
</dbReference>
<dbReference type="PANTHER" id="PTHR15597">
    <property type="entry name" value="ATAXIN 2-BINDING PROTEIN 1-RELATED"/>
    <property type="match status" value="1"/>
</dbReference>
<dbReference type="GO" id="GO:0008380">
    <property type="term" value="P:RNA splicing"/>
    <property type="evidence" value="ECO:0007669"/>
    <property type="project" value="UniProtKB-KW"/>
</dbReference>
<dbReference type="PROSITE" id="PS50011">
    <property type="entry name" value="PROTEIN_KINASE_DOM"/>
    <property type="match status" value="1"/>
</dbReference>
<feature type="compositionally biased region" description="Polar residues" evidence="9">
    <location>
        <begin position="32"/>
        <end position="41"/>
    </location>
</feature>
<feature type="compositionally biased region" description="Polar residues" evidence="9">
    <location>
        <begin position="658"/>
        <end position="669"/>
    </location>
</feature>
<feature type="region of interest" description="Disordered" evidence="9">
    <location>
        <begin position="612"/>
        <end position="711"/>
    </location>
</feature>
<dbReference type="Pfam" id="PF12414">
    <property type="entry name" value="Fox-1_C"/>
    <property type="match status" value="1"/>
</dbReference>
<feature type="compositionally biased region" description="Polar residues" evidence="9">
    <location>
        <begin position="691"/>
        <end position="711"/>
    </location>
</feature>
<keyword evidence="3" id="KW-0963">Cytoplasm</keyword>
<dbReference type="Pfam" id="PF00069">
    <property type="entry name" value="Pkinase"/>
    <property type="match status" value="1"/>
</dbReference>
<dbReference type="InterPro" id="IPR000504">
    <property type="entry name" value="RRM_dom"/>
</dbReference>
<evidence type="ECO:0000313" key="13">
    <source>
        <dbReference type="Proteomes" id="UP000289886"/>
    </source>
</evidence>
<dbReference type="InterPro" id="IPR011009">
    <property type="entry name" value="Kinase-like_dom_sf"/>
</dbReference>
<feature type="domain" description="Protein kinase" evidence="10">
    <location>
        <begin position="305"/>
        <end position="588"/>
    </location>
</feature>
<dbReference type="Gene3D" id="1.10.510.10">
    <property type="entry name" value="Transferase(Phosphotransferase) domain 1"/>
    <property type="match status" value="1"/>
</dbReference>
<dbReference type="Gene3D" id="3.30.70.330">
    <property type="match status" value="1"/>
</dbReference>
<dbReference type="GO" id="GO:0007399">
    <property type="term" value="P:nervous system development"/>
    <property type="evidence" value="ECO:0007669"/>
    <property type="project" value="InterPro"/>
</dbReference>
<dbReference type="GO" id="GO:0005634">
    <property type="term" value="C:nucleus"/>
    <property type="evidence" value="ECO:0007669"/>
    <property type="project" value="UniProtKB-SubCell"/>
</dbReference>
<evidence type="ECO:0000256" key="3">
    <source>
        <dbReference type="ARBA" id="ARBA00022490"/>
    </source>
</evidence>
<dbReference type="GO" id="GO:0004672">
    <property type="term" value="F:protein kinase activity"/>
    <property type="evidence" value="ECO:0007669"/>
    <property type="project" value="InterPro"/>
</dbReference>
<evidence type="ECO:0000259" key="11">
    <source>
        <dbReference type="PROSITE" id="PS50102"/>
    </source>
</evidence>
<organism evidence="12 13">
    <name type="scientific">Acipenser ruthenus</name>
    <name type="common">Sterlet sturgeon</name>
    <dbReference type="NCBI Taxonomy" id="7906"/>
    <lineage>
        <taxon>Eukaryota</taxon>
        <taxon>Metazoa</taxon>
        <taxon>Chordata</taxon>
        <taxon>Craniata</taxon>
        <taxon>Vertebrata</taxon>
        <taxon>Euteleostomi</taxon>
        <taxon>Actinopterygii</taxon>
        <taxon>Chondrostei</taxon>
        <taxon>Acipenseriformes</taxon>
        <taxon>Acipenseridae</taxon>
        <taxon>Acipenser</taxon>
    </lineage>
</organism>
<keyword evidence="5 8" id="KW-0694">RNA-binding</keyword>
<evidence type="ECO:0000313" key="12">
    <source>
        <dbReference type="EMBL" id="RXM33834.1"/>
    </source>
</evidence>
<protein>
    <submittedName>
        <fullName evidence="12">Casein kinase I isoform delta</fullName>
    </submittedName>
</protein>
<keyword evidence="4" id="KW-0507">mRNA processing</keyword>
<dbReference type="FunFam" id="1.10.510.10:FF:000155">
    <property type="entry name" value="Casein kinase I isoform epsilon"/>
    <property type="match status" value="1"/>
</dbReference>
<dbReference type="InterPro" id="IPR035979">
    <property type="entry name" value="RBD_domain_sf"/>
</dbReference>
<evidence type="ECO:0000256" key="1">
    <source>
        <dbReference type="ARBA" id="ARBA00004123"/>
    </source>
</evidence>
<dbReference type="SUPFAM" id="SSF54928">
    <property type="entry name" value="RNA-binding domain, RBD"/>
    <property type="match status" value="1"/>
</dbReference>
<comment type="caution">
    <text evidence="12">The sequence shown here is derived from an EMBL/GenBank/DDBJ whole genome shotgun (WGS) entry which is preliminary data.</text>
</comment>
<evidence type="ECO:0000256" key="9">
    <source>
        <dbReference type="SAM" id="MobiDB-lite"/>
    </source>
</evidence>
<proteinExistence type="predicted"/>
<dbReference type="PANTHER" id="PTHR15597:SF25">
    <property type="entry name" value="RNA BINDING PROTEIN FOX-1 HOMOLOG 3"/>
    <property type="match status" value="1"/>
</dbReference>
<reference evidence="12 13" key="1">
    <citation type="submission" date="2019-01" db="EMBL/GenBank/DDBJ databases">
        <title>Draft Genome and Complete Hox-Cluster Characterization of the Sterlet Sturgeon (Acipenser ruthenus).</title>
        <authorList>
            <person name="Wei Q."/>
        </authorList>
    </citation>
    <scope>NUCLEOTIDE SEQUENCE [LARGE SCALE GENOMIC DNA]</scope>
    <source>
        <strain evidence="12">WHYD16114868_AA</strain>
        <tissue evidence="12">Blood</tissue>
    </source>
</reference>
<gene>
    <name evidence="12" type="ORF">EOD39_5196</name>
</gene>
<dbReference type="AlphaFoldDB" id="A0A444UF85"/>
<dbReference type="SMART" id="SM00360">
    <property type="entry name" value="RRM"/>
    <property type="match status" value="1"/>
</dbReference>
<dbReference type="GO" id="GO:0000381">
    <property type="term" value="P:regulation of alternative mRNA splicing, via spliceosome"/>
    <property type="evidence" value="ECO:0007669"/>
    <property type="project" value="InterPro"/>
</dbReference>
<dbReference type="EMBL" id="SCEB01214685">
    <property type="protein sequence ID" value="RXM33834.1"/>
    <property type="molecule type" value="Genomic_DNA"/>
</dbReference>
<dbReference type="Proteomes" id="UP000289886">
    <property type="component" value="Unassembled WGS sequence"/>
</dbReference>
<dbReference type="FunFam" id="3.30.70.330:FF:000375">
    <property type="entry name" value="RNA binding fox-1 homolog 1"/>
    <property type="match status" value="1"/>
</dbReference>
<evidence type="ECO:0000256" key="4">
    <source>
        <dbReference type="ARBA" id="ARBA00022664"/>
    </source>
</evidence>
<dbReference type="InterPro" id="IPR047131">
    <property type="entry name" value="RBFOX1-like"/>
</dbReference>
<dbReference type="PROSITE" id="PS50102">
    <property type="entry name" value="RRM"/>
    <property type="match status" value="1"/>
</dbReference>
<dbReference type="InterPro" id="IPR000719">
    <property type="entry name" value="Prot_kinase_dom"/>
</dbReference>
<accession>A0A444UF85</accession>
<keyword evidence="13" id="KW-1185">Reference proteome</keyword>
<evidence type="ECO:0000259" key="10">
    <source>
        <dbReference type="PROSITE" id="PS50011"/>
    </source>
</evidence>